<dbReference type="RefSeq" id="WP_090335946.1">
    <property type="nucleotide sequence ID" value="NZ_FMZQ01000001.1"/>
</dbReference>
<sequence>MDNPAILAGSVSVAYLQGLIEHLQRQGVAADALLAHAQLSPEALSQRDQRIAASAYLTLLGEGVRLTGDPDLGLHLGESVRPGYYGVLGYLIMSCATLADALHRQARYASLVGNLGLVVLDDEPARPDSEPLVAHSWQPLLAQQQRQLSEGTLAGWVSFGRWISGLDIAPTEVRFQHPAPADTSEHARIFRCPVLFDQPDNALIFPKRLLAAPLNQADAQVRGMLDAYADRLLAELNQGYSVLDRARLELARQLPEQGPDLETIAAALALSPRTLQRRLREGGLSFSQLVDETRQQLVLHYLRDPTLELAEIAFLVGFSEPGSLARAFRRWTGTSPGEYRRHLCA</sequence>
<dbReference type="SUPFAM" id="SSF46689">
    <property type="entry name" value="Homeodomain-like"/>
    <property type="match status" value="1"/>
</dbReference>
<organism evidence="1 2">
    <name type="scientific">Ectopseudomonas chengduensis</name>
    <dbReference type="NCBI Taxonomy" id="489632"/>
    <lineage>
        <taxon>Bacteria</taxon>
        <taxon>Pseudomonadati</taxon>
        <taxon>Pseudomonadota</taxon>
        <taxon>Gammaproteobacteria</taxon>
        <taxon>Pseudomonadales</taxon>
        <taxon>Pseudomonadaceae</taxon>
        <taxon>Ectopseudomonas</taxon>
    </lineage>
</organism>
<dbReference type="InterPro" id="IPR009057">
    <property type="entry name" value="Homeodomain-like_sf"/>
</dbReference>
<dbReference type="EMBL" id="FMZQ01000001">
    <property type="protein sequence ID" value="SDC12172.1"/>
    <property type="molecule type" value="Genomic_DNA"/>
</dbReference>
<reference evidence="2" key="1">
    <citation type="submission" date="2016-10" db="EMBL/GenBank/DDBJ databases">
        <authorList>
            <person name="Varghese N."/>
            <person name="Submissions S."/>
        </authorList>
    </citation>
    <scope>NUCLEOTIDE SEQUENCE [LARGE SCALE GENOMIC DNA]</scope>
    <source>
        <strain evidence="2">DSM 26382</strain>
    </source>
</reference>
<name>A0A1G6J023_9GAMM</name>
<dbReference type="PROSITE" id="PS01124">
    <property type="entry name" value="HTH_ARAC_FAMILY_2"/>
    <property type="match status" value="1"/>
</dbReference>
<proteinExistence type="predicted"/>
<dbReference type="Gene3D" id="1.10.10.60">
    <property type="entry name" value="Homeodomain-like"/>
    <property type="match status" value="1"/>
</dbReference>
<dbReference type="InterPro" id="IPR018060">
    <property type="entry name" value="HTH_AraC"/>
</dbReference>
<evidence type="ECO:0000313" key="2">
    <source>
        <dbReference type="Proteomes" id="UP000199467"/>
    </source>
</evidence>
<dbReference type="GO" id="GO:0005829">
    <property type="term" value="C:cytosol"/>
    <property type="evidence" value="ECO:0007669"/>
    <property type="project" value="TreeGrafter"/>
</dbReference>
<dbReference type="GO" id="GO:0000976">
    <property type="term" value="F:transcription cis-regulatory region binding"/>
    <property type="evidence" value="ECO:0007669"/>
    <property type="project" value="TreeGrafter"/>
</dbReference>
<dbReference type="GO" id="GO:0003700">
    <property type="term" value="F:DNA-binding transcription factor activity"/>
    <property type="evidence" value="ECO:0007669"/>
    <property type="project" value="InterPro"/>
</dbReference>
<dbReference type="PANTHER" id="PTHR47894">
    <property type="entry name" value="HTH-TYPE TRANSCRIPTIONAL REGULATOR GADX"/>
    <property type="match status" value="1"/>
</dbReference>
<dbReference type="Pfam" id="PF12833">
    <property type="entry name" value="HTH_18"/>
    <property type="match status" value="1"/>
</dbReference>
<dbReference type="SMART" id="SM00342">
    <property type="entry name" value="HTH_ARAC"/>
    <property type="match status" value="1"/>
</dbReference>
<dbReference type="InterPro" id="IPR032687">
    <property type="entry name" value="AraC-type_N"/>
</dbReference>
<dbReference type="AlphaFoldDB" id="A0A1G6J023"/>
<accession>A0A1G6J023</accession>
<keyword evidence="2" id="KW-1185">Reference proteome</keyword>
<dbReference type="Proteomes" id="UP000199467">
    <property type="component" value="Unassembled WGS sequence"/>
</dbReference>
<evidence type="ECO:0000313" key="1">
    <source>
        <dbReference type="EMBL" id="SDC12172.1"/>
    </source>
</evidence>
<keyword evidence="1" id="KW-0238">DNA-binding</keyword>
<gene>
    <name evidence="1" type="ORF">SAMN05216576_101493</name>
</gene>
<dbReference type="Pfam" id="PF12625">
    <property type="entry name" value="Arabinose_bd"/>
    <property type="match status" value="1"/>
</dbReference>
<protein>
    <submittedName>
        <fullName evidence="1">AraC-type DNA-binding protein</fullName>
    </submittedName>
</protein>
<dbReference type="PANTHER" id="PTHR47894:SF1">
    <property type="entry name" value="HTH-TYPE TRANSCRIPTIONAL REGULATOR VQSM"/>
    <property type="match status" value="1"/>
</dbReference>